<evidence type="ECO:0000313" key="2">
    <source>
        <dbReference type="Proteomes" id="UP000696573"/>
    </source>
</evidence>
<proteinExistence type="predicted"/>
<dbReference type="OrthoDB" id="10522371at2759"/>
<reference evidence="1" key="1">
    <citation type="submission" date="2021-10" db="EMBL/GenBank/DDBJ databases">
        <authorList>
            <person name="Piombo E."/>
        </authorList>
    </citation>
    <scope>NUCLEOTIDE SEQUENCE</scope>
</reference>
<evidence type="ECO:0000313" key="1">
    <source>
        <dbReference type="EMBL" id="CAH0015753.1"/>
    </source>
</evidence>
<dbReference type="AlphaFoldDB" id="A0A9N9V2A7"/>
<sequence>NERENTPAPNQQEVGIVMAIPVRLLRGVFIGPWGHGQRAARRGVIITRVDETSAFDGLRELRTSTGASFFSDGLGRPARQDEARERLLSRQLSSWVRMDKIKGARPIIQGPAGETKSEVPRFVQPVKLLSTGMGTVGIMERAVQPGQAGVSNVSPSVCEDHQQ</sequence>
<gene>
    <name evidence="1" type="ORF">CRHIZ90672A_00007944</name>
</gene>
<dbReference type="EMBL" id="CABFNQ020000451">
    <property type="protein sequence ID" value="CAH0015753.1"/>
    <property type="molecule type" value="Genomic_DNA"/>
</dbReference>
<accession>A0A9N9V2A7</accession>
<keyword evidence="2" id="KW-1185">Reference proteome</keyword>
<organism evidence="1 2">
    <name type="scientific">Clonostachys rhizophaga</name>
    <dbReference type="NCBI Taxonomy" id="160324"/>
    <lineage>
        <taxon>Eukaryota</taxon>
        <taxon>Fungi</taxon>
        <taxon>Dikarya</taxon>
        <taxon>Ascomycota</taxon>
        <taxon>Pezizomycotina</taxon>
        <taxon>Sordariomycetes</taxon>
        <taxon>Hypocreomycetidae</taxon>
        <taxon>Hypocreales</taxon>
        <taxon>Bionectriaceae</taxon>
        <taxon>Clonostachys</taxon>
    </lineage>
</organism>
<comment type="caution">
    <text evidence="1">The sequence shown here is derived from an EMBL/GenBank/DDBJ whole genome shotgun (WGS) entry which is preliminary data.</text>
</comment>
<feature type="non-terminal residue" evidence="1">
    <location>
        <position position="1"/>
    </location>
</feature>
<name>A0A9N9V2A7_9HYPO</name>
<dbReference type="Proteomes" id="UP000696573">
    <property type="component" value="Unassembled WGS sequence"/>
</dbReference>
<protein>
    <submittedName>
        <fullName evidence="1">Uncharacterized protein</fullName>
    </submittedName>
</protein>